<name>A0ABP0IQY7_9DINO</name>
<feature type="region of interest" description="Disordered" evidence="7">
    <location>
        <begin position="331"/>
        <end position="386"/>
    </location>
</feature>
<evidence type="ECO:0000256" key="6">
    <source>
        <dbReference type="PROSITE-ProRule" id="PRU00221"/>
    </source>
</evidence>
<dbReference type="EMBL" id="CAXAMM010004481">
    <property type="protein sequence ID" value="CAK9003743.1"/>
    <property type="molecule type" value="Genomic_DNA"/>
</dbReference>
<gene>
    <name evidence="9" type="ORF">SCF082_LOCUS7884</name>
</gene>
<comment type="caution">
    <text evidence="9">The sequence shown here is derived from an EMBL/GenBank/DDBJ whole genome shotgun (WGS) entry which is preliminary data.</text>
</comment>
<evidence type="ECO:0000256" key="7">
    <source>
        <dbReference type="SAM" id="MobiDB-lite"/>
    </source>
</evidence>
<dbReference type="Gene3D" id="2.130.10.10">
    <property type="entry name" value="YVTN repeat-like/Quinoprotein amine dehydrogenase"/>
    <property type="match status" value="2"/>
</dbReference>
<evidence type="ECO:0000259" key="8">
    <source>
        <dbReference type="Pfam" id="PF09384"/>
    </source>
</evidence>
<dbReference type="PROSITE" id="PS50082">
    <property type="entry name" value="WD_REPEATS_2"/>
    <property type="match status" value="1"/>
</dbReference>
<evidence type="ECO:0000256" key="4">
    <source>
        <dbReference type="ARBA" id="ARBA00022737"/>
    </source>
</evidence>
<dbReference type="InterPro" id="IPR036322">
    <property type="entry name" value="WD40_repeat_dom_sf"/>
</dbReference>
<evidence type="ECO:0000256" key="1">
    <source>
        <dbReference type="ARBA" id="ARBA00004604"/>
    </source>
</evidence>
<dbReference type="InterPro" id="IPR018983">
    <property type="entry name" value="U3_snoRNA-assocProt_15_C"/>
</dbReference>
<dbReference type="Proteomes" id="UP001642464">
    <property type="component" value="Unassembled WGS sequence"/>
</dbReference>
<dbReference type="Pfam" id="PF09384">
    <property type="entry name" value="UTP15_C"/>
    <property type="match status" value="1"/>
</dbReference>
<protein>
    <submittedName>
        <fullName evidence="9">U3 small nucleolar RNA-associated protein 15 homolog</fullName>
    </submittedName>
</protein>
<keyword evidence="4" id="KW-0677">Repeat</keyword>
<feature type="compositionally biased region" description="Low complexity" evidence="7">
    <location>
        <begin position="340"/>
        <end position="349"/>
    </location>
</feature>
<comment type="subcellular location">
    <subcellularLocation>
        <location evidence="1">Nucleus</location>
        <location evidence="1">Nucleolus</location>
    </subcellularLocation>
</comment>
<sequence length="549" mass="60481">MGEPLEVQRLLRPKRFAEVSASEDNFKSFKTTFKRKETSRIMGCSFCPVAPHKLALVSGTKVGLWQPAALKETSLEEGRSMTKFKDVTQCASWRSDGKLLLVGEAGGSCAVIEVEKNTVLRRLRGHGDAVTCAAFAETDKGRCASGCKDGKLRLWDVATSELVQTIDAHSDCLKCLSAGSTGADSWITAGYDNCVKLWDARSPQKPALSVDHGAPVETFVAFPSAALVASGGGTALKLWDLVMGRSLAEADAHSKVVMGLALDPKASTLLTASFDSYVKAFRAADLSQLYSFKHAMPCTSVAWRPQRSTSTAGADGFVVGMDDGSWLFRSQESKKRKGPEGQAPAAEGGRVLRRGKKDGPLVEKEEESESEVERQKSKKWKREEGFLRGEKHLPQPGDQVVEQPTWQPTRTLHPKKKEWKVNYFFRKFEYKKIGECLFEPTMDLRMGLGIVEALLEQGALVTALHERDEEFCLMGLKWLCKGFASGDTVQQLLLSEVLLTLLDQNSCLCPPKSQVLVNALKRIESNVYREILIQETLFETSSAVESIFL</sequence>
<evidence type="ECO:0000256" key="2">
    <source>
        <dbReference type="ARBA" id="ARBA00022552"/>
    </source>
</evidence>
<dbReference type="InterPro" id="IPR015943">
    <property type="entry name" value="WD40/YVTN_repeat-like_dom_sf"/>
</dbReference>
<feature type="compositionally biased region" description="Basic and acidic residues" evidence="7">
    <location>
        <begin position="371"/>
        <end position="386"/>
    </location>
</feature>
<keyword evidence="10" id="KW-1185">Reference proteome</keyword>
<evidence type="ECO:0000256" key="5">
    <source>
        <dbReference type="ARBA" id="ARBA00023242"/>
    </source>
</evidence>
<keyword evidence="2" id="KW-0698">rRNA processing</keyword>
<evidence type="ECO:0000313" key="10">
    <source>
        <dbReference type="Proteomes" id="UP001642464"/>
    </source>
</evidence>
<dbReference type="InterPro" id="IPR001680">
    <property type="entry name" value="WD40_rpt"/>
</dbReference>
<dbReference type="Pfam" id="PF00400">
    <property type="entry name" value="WD40"/>
    <property type="match status" value="3"/>
</dbReference>
<feature type="repeat" description="WD" evidence="6">
    <location>
        <begin position="123"/>
        <end position="165"/>
    </location>
</feature>
<evidence type="ECO:0000313" key="9">
    <source>
        <dbReference type="EMBL" id="CAK9003743.1"/>
    </source>
</evidence>
<accession>A0ABP0IQY7</accession>
<dbReference type="InterPro" id="IPR019775">
    <property type="entry name" value="WD40_repeat_CS"/>
</dbReference>
<keyword evidence="5" id="KW-0539">Nucleus</keyword>
<evidence type="ECO:0000256" key="3">
    <source>
        <dbReference type="ARBA" id="ARBA00022574"/>
    </source>
</evidence>
<keyword evidence="3 6" id="KW-0853">WD repeat</keyword>
<reference evidence="9 10" key="1">
    <citation type="submission" date="2024-02" db="EMBL/GenBank/DDBJ databases">
        <authorList>
            <person name="Chen Y."/>
            <person name="Shah S."/>
            <person name="Dougan E. K."/>
            <person name="Thang M."/>
            <person name="Chan C."/>
        </authorList>
    </citation>
    <scope>NUCLEOTIDE SEQUENCE [LARGE SCALE GENOMIC DNA]</scope>
</reference>
<dbReference type="PROSITE" id="PS50294">
    <property type="entry name" value="WD_REPEATS_REGION"/>
    <property type="match status" value="1"/>
</dbReference>
<dbReference type="PROSITE" id="PS00678">
    <property type="entry name" value="WD_REPEATS_1"/>
    <property type="match status" value="1"/>
</dbReference>
<feature type="domain" description="U3 small nucleolar RNA-associated protein 15 C-terminal" evidence="8">
    <location>
        <begin position="414"/>
        <end position="547"/>
    </location>
</feature>
<dbReference type="PANTHER" id="PTHR19924">
    <property type="entry name" value="UTP15 U3 SMALL NUCLEOLAR RNA-ASSOCIATED PROTEIN 15 FAMILY MEMBER"/>
    <property type="match status" value="1"/>
</dbReference>
<proteinExistence type="predicted"/>
<dbReference type="SUPFAM" id="SSF50978">
    <property type="entry name" value="WD40 repeat-like"/>
    <property type="match status" value="1"/>
</dbReference>
<organism evidence="9 10">
    <name type="scientific">Durusdinium trenchii</name>
    <dbReference type="NCBI Taxonomy" id="1381693"/>
    <lineage>
        <taxon>Eukaryota</taxon>
        <taxon>Sar</taxon>
        <taxon>Alveolata</taxon>
        <taxon>Dinophyceae</taxon>
        <taxon>Suessiales</taxon>
        <taxon>Symbiodiniaceae</taxon>
        <taxon>Durusdinium</taxon>
    </lineage>
</organism>
<dbReference type="PANTHER" id="PTHR19924:SF26">
    <property type="entry name" value="U3 SMALL NUCLEOLAR RNA-ASSOCIATED PROTEIN 15 HOMOLOG"/>
    <property type="match status" value="1"/>
</dbReference>
<dbReference type="SMART" id="SM00320">
    <property type="entry name" value="WD40"/>
    <property type="match status" value="7"/>
</dbReference>